<feature type="transmembrane region" description="Helical" evidence="1">
    <location>
        <begin position="66"/>
        <end position="89"/>
    </location>
</feature>
<evidence type="ECO:0000256" key="1">
    <source>
        <dbReference type="SAM" id="Phobius"/>
    </source>
</evidence>
<dbReference type="InterPro" id="IPR048147">
    <property type="entry name" value="CBO0543-like"/>
</dbReference>
<dbReference type="NCBIfam" id="NF041644">
    <property type="entry name" value="CBO0543_fam"/>
    <property type="match status" value="1"/>
</dbReference>
<reference evidence="2" key="1">
    <citation type="submission" date="2016-11" db="EMBL/GenBank/DDBJ databases">
        <authorList>
            <person name="Jaros S."/>
            <person name="Januszkiewicz K."/>
            <person name="Wedrychowicz H."/>
        </authorList>
    </citation>
    <scope>NUCLEOTIDE SEQUENCE [LARGE SCALE GENOMIC DNA]</scope>
    <source>
        <strain evidence="2">IBRC-M 10683</strain>
    </source>
</reference>
<evidence type="ECO:0000313" key="2">
    <source>
        <dbReference type="EMBL" id="SHG28254.1"/>
    </source>
</evidence>
<proteinExistence type="predicted"/>
<feature type="transmembrane region" description="Helical" evidence="1">
    <location>
        <begin position="125"/>
        <end position="143"/>
    </location>
</feature>
<keyword evidence="3" id="KW-1185">Reference proteome</keyword>
<gene>
    <name evidence="2" type="ORF">SAMN05216225_102437</name>
</gene>
<feature type="transmembrane region" description="Helical" evidence="1">
    <location>
        <begin position="25"/>
        <end position="45"/>
    </location>
</feature>
<dbReference type="AlphaFoldDB" id="A0A1M5IIQ4"/>
<name>A0A1M5IIQ4_9BACI</name>
<dbReference type="RefSeq" id="WP_072890750.1">
    <property type="nucleotide sequence ID" value="NZ_FQVW01000024.1"/>
</dbReference>
<feature type="transmembrane region" description="Helical" evidence="1">
    <location>
        <begin position="95"/>
        <end position="113"/>
    </location>
</feature>
<protein>
    <submittedName>
        <fullName evidence="2">Uncharacterized protein</fullName>
    </submittedName>
</protein>
<keyword evidence="1" id="KW-1133">Transmembrane helix</keyword>
<sequence>MHFFYNGVFLIAVLFWGKLENWKEYYSTILFFIACDFFANIITYNNSLWKYQETVFGQEILMNHTIINLLIMFVAYPATIFLFIGYFPSKKWKKIGWILFWVSLYSIVEYINLHFFTLITHHNGWNMAWSVLFNIVMFTSLRIHYRKPLLAWLIAAIWSVIIILYFNIPFTKMK</sequence>
<dbReference type="Proteomes" id="UP000183988">
    <property type="component" value="Unassembled WGS sequence"/>
</dbReference>
<dbReference type="OrthoDB" id="1730091at2"/>
<dbReference type="EMBL" id="FQVW01000024">
    <property type="protein sequence ID" value="SHG28254.1"/>
    <property type="molecule type" value="Genomic_DNA"/>
</dbReference>
<feature type="transmembrane region" description="Helical" evidence="1">
    <location>
        <begin position="149"/>
        <end position="168"/>
    </location>
</feature>
<organism evidence="2 3">
    <name type="scientific">Ornithinibacillus halophilus</name>
    <dbReference type="NCBI Taxonomy" id="930117"/>
    <lineage>
        <taxon>Bacteria</taxon>
        <taxon>Bacillati</taxon>
        <taxon>Bacillota</taxon>
        <taxon>Bacilli</taxon>
        <taxon>Bacillales</taxon>
        <taxon>Bacillaceae</taxon>
        <taxon>Ornithinibacillus</taxon>
    </lineage>
</organism>
<keyword evidence="1" id="KW-0472">Membrane</keyword>
<dbReference type="STRING" id="930117.SAMN05216225_102437"/>
<evidence type="ECO:0000313" key="3">
    <source>
        <dbReference type="Proteomes" id="UP000183988"/>
    </source>
</evidence>
<accession>A0A1M5IIQ4</accession>
<keyword evidence="1" id="KW-0812">Transmembrane</keyword>